<gene>
    <name evidence="2" type="ORF">KI809_17795</name>
</gene>
<evidence type="ECO:0000313" key="3">
    <source>
        <dbReference type="Proteomes" id="UP000811899"/>
    </source>
</evidence>
<name>A0AAW4L5B6_9BACT</name>
<organism evidence="2 3">
    <name type="scientific">Geoanaerobacter pelophilus</name>
    <dbReference type="NCBI Taxonomy" id="60036"/>
    <lineage>
        <taxon>Bacteria</taxon>
        <taxon>Pseudomonadati</taxon>
        <taxon>Thermodesulfobacteriota</taxon>
        <taxon>Desulfuromonadia</taxon>
        <taxon>Geobacterales</taxon>
        <taxon>Geobacteraceae</taxon>
        <taxon>Geoanaerobacter</taxon>
    </lineage>
</organism>
<evidence type="ECO:0000313" key="2">
    <source>
        <dbReference type="EMBL" id="MBT0666168.1"/>
    </source>
</evidence>
<dbReference type="AlphaFoldDB" id="A0AAW4L5B6"/>
<keyword evidence="3" id="KW-1185">Reference proteome</keyword>
<dbReference type="NCBIfam" id="TIGR03901">
    <property type="entry name" value="MYXO-CTERM"/>
    <property type="match status" value="1"/>
</dbReference>
<protein>
    <submittedName>
        <fullName evidence="2">NF038129 family PEP-CTERM protein</fullName>
    </submittedName>
</protein>
<dbReference type="RefSeq" id="WP_214172940.1">
    <property type="nucleotide sequence ID" value="NZ_JAHCVJ010000009.1"/>
</dbReference>
<reference evidence="2 3" key="1">
    <citation type="submission" date="2021-05" db="EMBL/GenBank/DDBJ databases">
        <title>The draft genome of Geobacter pelophilus DSM 12255.</title>
        <authorList>
            <person name="Xu Z."/>
            <person name="Masuda Y."/>
            <person name="Itoh H."/>
            <person name="Senoo K."/>
        </authorList>
    </citation>
    <scope>NUCLEOTIDE SEQUENCE [LARGE SCALE GENOMIC DNA]</scope>
    <source>
        <strain evidence="2 3">DSM 12255</strain>
    </source>
</reference>
<accession>A0AAW4L5B6</accession>
<dbReference type="InterPro" id="IPR024038">
    <property type="entry name" value="MYXO-CTERM"/>
</dbReference>
<sequence>MNFLKIKLFIVSVIMFAASSAFADLSFDVSIDTSRINRTRGFLYLQYGGLNGVPSSVNVREIRFAESGFISGPPSDQVVDGSAVIGRLPSFVHFNNTNGTNDYNQGYWFKNLLKFNISFPGPPVGTPDGGSSTFSLCIFRDEIGLQPLFNADGINGSVAGSLFNINLMNDGSTSTEIFASEASVTPTPAPIPTAAWLLGSGLMGLVGIRRRRK</sequence>
<comment type="caution">
    <text evidence="2">The sequence shown here is derived from an EMBL/GenBank/DDBJ whole genome shotgun (WGS) entry which is preliminary data.</text>
</comment>
<feature type="chain" id="PRO_5043924322" evidence="1">
    <location>
        <begin position="24"/>
        <end position="213"/>
    </location>
</feature>
<dbReference type="NCBIfam" id="NF038129">
    <property type="entry name" value="PEP_NF038129"/>
    <property type="match status" value="1"/>
</dbReference>
<dbReference type="Proteomes" id="UP000811899">
    <property type="component" value="Unassembled WGS sequence"/>
</dbReference>
<feature type="signal peptide" evidence="1">
    <location>
        <begin position="1"/>
        <end position="23"/>
    </location>
</feature>
<proteinExistence type="predicted"/>
<dbReference type="EMBL" id="JAHCVJ010000009">
    <property type="protein sequence ID" value="MBT0666168.1"/>
    <property type="molecule type" value="Genomic_DNA"/>
</dbReference>
<evidence type="ECO:0000256" key="1">
    <source>
        <dbReference type="SAM" id="SignalP"/>
    </source>
</evidence>
<keyword evidence="1" id="KW-0732">Signal</keyword>